<dbReference type="PANTHER" id="PTHR11733:SF208">
    <property type="entry name" value="PEPTIDASE M13 C-TERMINAL DOMAIN-CONTAINING PROTEIN"/>
    <property type="match status" value="1"/>
</dbReference>
<evidence type="ECO:0000313" key="3">
    <source>
        <dbReference type="EMBL" id="CAJ0580779.1"/>
    </source>
</evidence>
<comment type="caution">
    <text evidence="3">The sequence shown here is derived from an EMBL/GenBank/DDBJ whole genome shotgun (WGS) entry which is preliminary data.</text>
</comment>
<dbReference type="InterPro" id="IPR018497">
    <property type="entry name" value="Peptidase_M13_C"/>
</dbReference>
<evidence type="ECO:0000259" key="2">
    <source>
        <dbReference type="Pfam" id="PF01431"/>
    </source>
</evidence>
<reference evidence="3" key="1">
    <citation type="submission" date="2023-06" db="EMBL/GenBank/DDBJ databases">
        <authorList>
            <person name="Delattre M."/>
        </authorList>
    </citation>
    <scope>NUCLEOTIDE SEQUENCE</scope>
    <source>
        <strain evidence="3">AF72</strain>
    </source>
</reference>
<evidence type="ECO:0000256" key="1">
    <source>
        <dbReference type="SAM" id="SignalP"/>
    </source>
</evidence>
<evidence type="ECO:0000313" key="4">
    <source>
        <dbReference type="Proteomes" id="UP001177023"/>
    </source>
</evidence>
<dbReference type="AlphaFoldDB" id="A0AA36D6M8"/>
<gene>
    <name evidence="3" type="ORF">MSPICULIGERA_LOCUS18962</name>
</gene>
<keyword evidence="1" id="KW-0732">Signal</keyword>
<dbReference type="GO" id="GO:0016485">
    <property type="term" value="P:protein processing"/>
    <property type="evidence" value="ECO:0007669"/>
    <property type="project" value="TreeGrafter"/>
</dbReference>
<feature type="chain" id="PRO_5041343024" description="Peptidase M13 C-terminal domain-containing protein" evidence="1">
    <location>
        <begin position="23"/>
        <end position="426"/>
    </location>
</feature>
<dbReference type="InterPro" id="IPR024079">
    <property type="entry name" value="MetalloPept_cat_dom_sf"/>
</dbReference>
<dbReference type="EMBL" id="CATQJA010002662">
    <property type="protein sequence ID" value="CAJ0580779.1"/>
    <property type="molecule type" value="Genomic_DNA"/>
</dbReference>
<name>A0AA36D6M8_9BILA</name>
<protein>
    <recommendedName>
        <fullName evidence="2">Peptidase M13 C-terminal domain-containing protein</fullName>
    </recommendedName>
</protein>
<dbReference type="GO" id="GO:0004222">
    <property type="term" value="F:metalloendopeptidase activity"/>
    <property type="evidence" value="ECO:0007669"/>
    <property type="project" value="InterPro"/>
</dbReference>
<feature type="non-terminal residue" evidence="3">
    <location>
        <position position="1"/>
    </location>
</feature>
<keyword evidence="4" id="KW-1185">Reference proteome</keyword>
<sequence>MRLPLITTVCIFLSQCAVGTLGIDEPSSTVPHIPDMIPDMLKRNIDWNMHPCENFYQHLMMKQRLEEQFEDAKIDAWTSHFRKIEGLRLLGDLRVYLSKELTGEEQKNLSAIKHPISAVVDAVLDQVQKSGSLMSKENLRALEEKIQTIGHVNTLSNLDNWNPLEDAYKKISGIYDTLAAHNMSRDDALEVIIDTNSYLSDISPEWAGLLEGGLHFNSEYLEQSNMYAHFAATILVTLRADLAVKFGATYSVAGHEIYHSVFAAEEEMSDDPKIAKNRDCYIDHIKRVEANYLPDEHSNVPLSGTQTWGEDLPDFEALQTSFKLLQQHAQPAKLVPYKQLPRLTREMLFFYSWAAVWCIPGRRVGDPDDSHSGNFLRVNAPLSLMSSFHKTFQCPKDSRMYKFYEQAPAGKCNQIGEEARRIKADN</sequence>
<dbReference type="PROSITE" id="PS51885">
    <property type="entry name" value="NEPRILYSIN"/>
    <property type="match status" value="1"/>
</dbReference>
<dbReference type="InterPro" id="IPR000718">
    <property type="entry name" value="Peptidase_M13"/>
</dbReference>
<dbReference type="GO" id="GO:0005886">
    <property type="term" value="C:plasma membrane"/>
    <property type="evidence" value="ECO:0007669"/>
    <property type="project" value="TreeGrafter"/>
</dbReference>
<feature type="signal peptide" evidence="1">
    <location>
        <begin position="1"/>
        <end position="22"/>
    </location>
</feature>
<organism evidence="3 4">
    <name type="scientific">Mesorhabditis spiculigera</name>
    <dbReference type="NCBI Taxonomy" id="96644"/>
    <lineage>
        <taxon>Eukaryota</taxon>
        <taxon>Metazoa</taxon>
        <taxon>Ecdysozoa</taxon>
        <taxon>Nematoda</taxon>
        <taxon>Chromadorea</taxon>
        <taxon>Rhabditida</taxon>
        <taxon>Rhabditina</taxon>
        <taxon>Rhabditomorpha</taxon>
        <taxon>Rhabditoidea</taxon>
        <taxon>Rhabditidae</taxon>
        <taxon>Mesorhabditinae</taxon>
        <taxon>Mesorhabditis</taxon>
    </lineage>
</organism>
<dbReference type="PANTHER" id="PTHR11733">
    <property type="entry name" value="ZINC METALLOPROTEASE FAMILY M13 NEPRILYSIN-RELATED"/>
    <property type="match status" value="1"/>
</dbReference>
<dbReference type="Proteomes" id="UP001177023">
    <property type="component" value="Unassembled WGS sequence"/>
</dbReference>
<proteinExistence type="predicted"/>
<dbReference type="Pfam" id="PF01431">
    <property type="entry name" value="Peptidase_M13"/>
    <property type="match status" value="1"/>
</dbReference>
<dbReference type="SUPFAM" id="SSF55486">
    <property type="entry name" value="Metalloproteases ('zincins'), catalytic domain"/>
    <property type="match status" value="1"/>
</dbReference>
<accession>A0AA36D6M8</accession>
<dbReference type="Gene3D" id="3.40.390.10">
    <property type="entry name" value="Collagenase (Catalytic Domain)"/>
    <property type="match status" value="1"/>
</dbReference>
<feature type="domain" description="Peptidase M13 C-terminal" evidence="2">
    <location>
        <begin position="238"/>
        <end position="402"/>
    </location>
</feature>